<feature type="transmembrane region" description="Helical" evidence="1">
    <location>
        <begin position="157"/>
        <end position="176"/>
    </location>
</feature>
<gene>
    <name evidence="3" type="ORF">SAMN02745110_01343</name>
</gene>
<evidence type="ECO:0000259" key="2">
    <source>
        <dbReference type="Pfam" id="PF01757"/>
    </source>
</evidence>
<dbReference type="Proteomes" id="UP000189857">
    <property type="component" value="Unassembled WGS sequence"/>
</dbReference>
<evidence type="ECO:0000313" key="3">
    <source>
        <dbReference type="EMBL" id="SJZ70921.1"/>
    </source>
</evidence>
<feature type="transmembrane region" description="Helical" evidence="1">
    <location>
        <begin position="304"/>
        <end position="323"/>
    </location>
</feature>
<keyword evidence="1" id="KW-0812">Transmembrane</keyword>
<dbReference type="RefSeq" id="WP_078787187.1">
    <property type="nucleotide sequence ID" value="NZ_FMTO01000007.1"/>
</dbReference>
<dbReference type="EMBL" id="FUXA01000008">
    <property type="protein sequence ID" value="SJZ70921.1"/>
    <property type="molecule type" value="Genomic_DNA"/>
</dbReference>
<dbReference type="InterPro" id="IPR002656">
    <property type="entry name" value="Acyl_transf_3_dom"/>
</dbReference>
<keyword evidence="1" id="KW-0472">Membrane</keyword>
<keyword evidence="1" id="KW-1133">Transmembrane helix</keyword>
<reference evidence="3 4" key="1">
    <citation type="submission" date="2017-02" db="EMBL/GenBank/DDBJ databases">
        <authorList>
            <person name="Peterson S.W."/>
        </authorList>
    </citation>
    <scope>NUCLEOTIDE SEQUENCE [LARGE SCALE GENOMIC DNA]</scope>
    <source>
        <strain evidence="3 4">ATCC 17233</strain>
    </source>
</reference>
<feature type="transmembrane region" description="Helical" evidence="1">
    <location>
        <begin position="135"/>
        <end position="151"/>
    </location>
</feature>
<sequence>MNAVDASVKKTRGRMAFWDNIKFLMIILMVIGHFSDEQVRNSDICKSIYLFLYAFHMPVMIFISGMFYKREYAFRKIAFYLTCWISLRGALYLVERLTGKDTEFILFTDQGIAWFFFALAAFLLVLFLCAKVNKIFLLIASLVLACFAGYDQSIGDFLYLSRIIIFFPVFLLGTLFKPEQVQDFMMQKKKIIIPVGIILLLIWFSLCFFKLDSFYIYRHLFTGRNPFSKDVISYGPLARFMCYVITFLTGFSVISLIPKKRIRIVSEFGKYTINVYFWHWIIFMILDKIFLIKDLYTQSAFGRIVFFTLPVLIGILIMWIKLFDQPVKLIRKITDKIRF</sequence>
<dbReference type="GO" id="GO:0016747">
    <property type="term" value="F:acyltransferase activity, transferring groups other than amino-acyl groups"/>
    <property type="evidence" value="ECO:0007669"/>
    <property type="project" value="InterPro"/>
</dbReference>
<keyword evidence="4" id="KW-1185">Reference proteome</keyword>
<protein>
    <submittedName>
        <fullName evidence="3">Fucose 4-O-acetylase</fullName>
    </submittedName>
</protein>
<dbReference type="AlphaFoldDB" id="A0A1T4MVK1"/>
<dbReference type="PANTHER" id="PTHR37312:SF1">
    <property type="entry name" value="MEMBRANE-BOUND ACYLTRANSFERASE YKRP-RELATED"/>
    <property type="match status" value="1"/>
</dbReference>
<dbReference type="InterPro" id="IPR052734">
    <property type="entry name" value="Nod_factor_acetyltransferase"/>
</dbReference>
<feature type="transmembrane region" description="Helical" evidence="1">
    <location>
        <begin position="106"/>
        <end position="128"/>
    </location>
</feature>
<feature type="transmembrane region" description="Helical" evidence="1">
    <location>
        <begin position="231"/>
        <end position="254"/>
    </location>
</feature>
<evidence type="ECO:0000256" key="1">
    <source>
        <dbReference type="SAM" id="Phobius"/>
    </source>
</evidence>
<organism evidence="3 4">
    <name type="scientific">Eubacterium ruminantium</name>
    <dbReference type="NCBI Taxonomy" id="42322"/>
    <lineage>
        <taxon>Bacteria</taxon>
        <taxon>Bacillati</taxon>
        <taxon>Bacillota</taxon>
        <taxon>Clostridia</taxon>
        <taxon>Eubacteriales</taxon>
        <taxon>Eubacteriaceae</taxon>
        <taxon>Eubacterium</taxon>
    </lineage>
</organism>
<feature type="domain" description="Acyltransferase 3" evidence="2">
    <location>
        <begin position="16"/>
        <end position="319"/>
    </location>
</feature>
<dbReference type="Pfam" id="PF01757">
    <property type="entry name" value="Acyl_transf_3"/>
    <property type="match status" value="1"/>
</dbReference>
<dbReference type="PANTHER" id="PTHR37312">
    <property type="entry name" value="MEMBRANE-BOUND ACYLTRANSFERASE YKRP-RELATED"/>
    <property type="match status" value="1"/>
</dbReference>
<proteinExistence type="predicted"/>
<feature type="transmembrane region" description="Helical" evidence="1">
    <location>
        <begin position="47"/>
        <end position="68"/>
    </location>
</feature>
<feature type="transmembrane region" description="Helical" evidence="1">
    <location>
        <begin position="275"/>
        <end position="292"/>
    </location>
</feature>
<feature type="transmembrane region" description="Helical" evidence="1">
    <location>
        <begin position="17"/>
        <end position="35"/>
    </location>
</feature>
<evidence type="ECO:0000313" key="4">
    <source>
        <dbReference type="Proteomes" id="UP000189857"/>
    </source>
</evidence>
<name>A0A1T4MVK1_9FIRM</name>
<accession>A0A1T4MVK1</accession>
<dbReference type="OrthoDB" id="6623990at2"/>
<feature type="transmembrane region" description="Helical" evidence="1">
    <location>
        <begin position="191"/>
        <end position="211"/>
    </location>
</feature>